<dbReference type="FunCoup" id="A0A163JPL3">
    <property type="interactions" value="820"/>
</dbReference>
<dbReference type="GO" id="GO:0016538">
    <property type="term" value="F:cyclin-dependent protein serine/threonine kinase regulator activity"/>
    <property type="evidence" value="ECO:0007669"/>
    <property type="project" value="InterPro"/>
</dbReference>
<evidence type="ECO:0000256" key="5">
    <source>
        <dbReference type="ARBA" id="ARBA00023127"/>
    </source>
</evidence>
<protein>
    <recommendedName>
        <fullName evidence="11">Cyclin-like domain-containing protein</fullName>
    </recommendedName>
</protein>
<feature type="domain" description="Cyclin-like" evidence="11">
    <location>
        <begin position="151"/>
        <end position="227"/>
    </location>
</feature>
<dbReference type="InterPro" id="IPR036915">
    <property type="entry name" value="Cyclin-like_sf"/>
</dbReference>
<dbReference type="GO" id="GO:0005634">
    <property type="term" value="C:nucleus"/>
    <property type="evidence" value="ECO:0007669"/>
    <property type="project" value="UniProtKB-SubCell"/>
</dbReference>
<dbReference type="FunFam" id="1.10.472.10:FF:000076">
    <property type="entry name" value="RNA polymerase II holoenzyme cyclin-like subunit"/>
    <property type="match status" value="1"/>
</dbReference>
<keyword evidence="3" id="KW-0678">Repressor</keyword>
<name>A0A163JPL3_ABSGL</name>
<dbReference type="InParanoid" id="A0A163JPL3"/>
<dbReference type="SMART" id="SM00385">
    <property type="entry name" value="CYCLIN"/>
    <property type="match status" value="2"/>
</dbReference>
<evidence type="ECO:0000256" key="1">
    <source>
        <dbReference type="ARBA" id="ARBA00004123"/>
    </source>
</evidence>
<proteinExistence type="inferred from homology"/>
<dbReference type="OMA" id="CLLHPPH"/>
<evidence type="ECO:0000256" key="10">
    <source>
        <dbReference type="SAM" id="MobiDB-lite"/>
    </source>
</evidence>
<evidence type="ECO:0000256" key="4">
    <source>
        <dbReference type="ARBA" id="ARBA00023015"/>
    </source>
</evidence>
<keyword evidence="5 9" id="KW-0195">Cyclin</keyword>
<dbReference type="EMBL" id="LT553539">
    <property type="protein sequence ID" value="SAM01674.1"/>
    <property type="molecule type" value="Genomic_DNA"/>
</dbReference>
<dbReference type="STRING" id="4829.A0A163JPL3"/>
<evidence type="ECO:0000256" key="7">
    <source>
        <dbReference type="ARBA" id="ARBA00023163"/>
    </source>
</evidence>
<dbReference type="Proteomes" id="UP000078561">
    <property type="component" value="Unassembled WGS sequence"/>
</dbReference>
<feature type="region of interest" description="Disordered" evidence="10">
    <location>
        <begin position="262"/>
        <end position="310"/>
    </location>
</feature>
<evidence type="ECO:0000313" key="12">
    <source>
        <dbReference type="EMBL" id="SAM01674.1"/>
    </source>
</evidence>
<dbReference type="Gene3D" id="1.10.472.10">
    <property type="entry name" value="Cyclin-like"/>
    <property type="match status" value="2"/>
</dbReference>
<dbReference type="PANTHER" id="PTHR10026">
    <property type="entry name" value="CYCLIN"/>
    <property type="match status" value="1"/>
</dbReference>
<dbReference type="PIRSF" id="PIRSF028758">
    <property type="entry name" value="Cyclin, C/H/G types"/>
    <property type="match status" value="1"/>
</dbReference>
<evidence type="ECO:0000259" key="11">
    <source>
        <dbReference type="SMART" id="SM00385"/>
    </source>
</evidence>
<keyword evidence="13" id="KW-1185">Reference proteome</keyword>
<comment type="similarity">
    <text evidence="2">Belongs to the cyclin family. Cyclin C subfamily.</text>
</comment>
<gene>
    <name evidence="12" type="primary">ABSGL_07417.1 scaffold 8789</name>
</gene>
<dbReference type="InterPro" id="IPR031658">
    <property type="entry name" value="Cyclin_C_2"/>
</dbReference>
<comment type="subcellular location">
    <subcellularLocation>
        <location evidence="1">Nucleus</location>
    </subcellularLocation>
</comment>
<reference evidence="12" key="1">
    <citation type="submission" date="2016-04" db="EMBL/GenBank/DDBJ databases">
        <authorList>
            <person name="Evans L.H."/>
            <person name="Alamgir A."/>
            <person name="Owens N."/>
            <person name="Weber N.D."/>
            <person name="Virtaneva K."/>
            <person name="Barbian K."/>
            <person name="Babar A."/>
            <person name="Rosenke K."/>
        </authorList>
    </citation>
    <scope>NUCLEOTIDE SEQUENCE [LARGE SCALE GENOMIC DNA]</scope>
    <source>
        <strain evidence="12">CBS 101.48</strain>
    </source>
</reference>
<dbReference type="InterPro" id="IPR006671">
    <property type="entry name" value="Cyclin_N"/>
</dbReference>
<evidence type="ECO:0000256" key="9">
    <source>
        <dbReference type="RuleBase" id="RU000383"/>
    </source>
</evidence>
<dbReference type="SUPFAM" id="SSF47954">
    <property type="entry name" value="Cyclin-like"/>
    <property type="match status" value="2"/>
</dbReference>
<dbReference type="InterPro" id="IPR043198">
    <property type="entry name" value="Cyclin/Ssn8"/>
</dbReference>
<dbReference type="CDD" id="cd20514">
    <property type="entry name" value="CYCLIN_CCNC_rpt2"/>
    <property type="match status" value="1"/>
</dbReference>
<dbReference type="Pfam" id="PF00134">
    <property type="entry name" value="Cyclin_N"/>
    <property type="match status" value="1"/>
</dbReference>
<keyword evidence="8" id="KW-0539">Nucleus</keyword>
<dbReference type="AlphaFoldDB" id="A0A163JPL3"/>
<dbReference type="GO" id="GO:0006357">
    <property type="term" value="P:regulation of transcription by RNA polymerase II"/>
    <property type="evidence" value="ECO:0007669"/>
    <property type="project" value="InterPro"/>
</dbReference>
<feature type="compositionally biased region" description="Low complexity" evidence="10">
    <location>
        <begin position="264"/>
        <end position="280"/>
    </location>
</feature>
<evidence type="ECO:0000256" key="8">
    <source>
        <dbReference type="ARBA" id="ARBA00023242"/>
    </source>
</evidence>
<keyword evidence="4" id="KW-0805">Transcription regulation</keyword>
<evidence type="ECO:0000256" key="3">
    <source>
        <dbReference type="ARBA" id="ARBA00022491"/>
    </source>
</evidence>
<dbReference type="OrthoDB" id="10266018at2759"/>
<keyword evidence="7" id="KW-0804">Transcription</keyword>
<feature type="compositionally biased region" description="Low complexity" evidence="10">
    <location>
        <begin position="288"/>
        <end position="310"/>
    </location>
</feature>
<accession>A0A163JPL3</accession>
<keyword evidence="6" id="KW-0010">Activator</keyword>
<organism evidence="12">
    <name type="scientific">Absidia glauca</name>
    <name type="common">Pin mould</name>
    <dbReference type="NCBI Taxonomy" id="4829"/>
    <lineage>
        <taxon>Eukaryota</taxon>
        <taxon>Fungi</taxon>
        <taxon>Fungi incertae sedis</taxon>
        <taxon>Mucoromycota</taxon>
        <taxon>Mucoromycotina</taxon>
        <taxon>Mucoromycetes</taxon>
        <taxon>Mucorales</taxon>
        <taxon>Cunninghamellaceae</taxon>
        <taxon>Absidia</taxon>
    </lineage>
</organism>
<feature type="domain" description="Cyclin-like" evidence="11">
    <location>
        <begin position="46"/>
        <end position="138"/>
    </location>
</feature>
<evidence type="ECO:0000313" key="13">
    <source>
        <dbReference type="Proteomes" id="UP000078561"/>
    </source>
</evidence>
<dbReference type="CDD" id="cd20513">
    <property type="entry name" value="CYCLIN_CCNC_rpt1"/>
    <property type="match status" value="1"/>
</dbReference>
<evidence type="ECO:0000256" key="6">
    <source>
        <dbReference type="ARBA" id="ARBA00023159"/>
    </source>
</evidence>
<evidence type="ECO:0000256" key="2">
    <source>
        <dbReference type="ARBA" id="ARBA00008638"/>
    </source>
</evidence>
<dbReference type="Pfam" id="PF16899">
    <property type="entry name" value="Cyclin_C_2"/>
    <property type="match status" value="1"/>
</dbReference>
<dbReference type="InterPro" id="IPR013763">
    <property type="entry name" value="Cyclin-like_dom"/>
</dbReference>
<sequence>MAANYWVSTQKKHWLLDRWSLTQSREEDLKYLSEVDYIKIKIWFCHLIQKLAKRLQLKQQVVATAFVYFKRFYTKNSLRMTDPLLVLVTCVYLATKIEECPVHIKMVTQEARHVFQADFGGFPYDSLKVAEFEFYLLEELEFYLIVWHPYRPLTQICQELGMKEQGLQFAWFIVNDAFRTDVCLLHPPHMIALAALYLTVVLNHADFAPGSLGDRTDMRQWFADLNVQIETVVEISQEILSIYQVWADWKEEKMLAMWKDFKSKPSSSSSTAPSSTATSSQHGTAKHTTTGAPAVSSSTSSSSSSSANAS</sequence>